<dbReference type="Proteomes" id="UP000646365">
    <property type="component" value="Unassembled WGS sequence"/>
</dbReference>
<gene>
    <name evidence="2" type="ORF">GCM10011611_31720</name>
</gene>
<feature type="region of interest" description="Disordered" evidence="1">
    <location>
        <begin position="294"/>
        <end position="315"/>
    </location>
</feature>
<organism evidence="2 3">
    <name type="scientific">Aliidongia dinghuensis</name>
    <dbReference type="NCBI Taxonomy" id="1867774"/>
    <lineage>
        <taxon>Bacteria</taxon>
        <taxon>Pseudomonadati</taxon>
        <taxon>Pseudomonadota</taxon>
        <taxon>Alphaproteobacteria</taxon>
        <taxon>Rhodospirillales</taxon>
        <taxon>Dongiaceae</taxon>
        <taxon>Aliidongia</taxon>
    </lineage>
</organism>
<proteinExistence type="predicted"/>
<evidence type="ECO:0000313" key="2">
    <source>
        <dbReference type="EMBL" id="GGF23266.1"/>
    </source>
</evidence>
<comment type="caution">
    <text evidence="2">The sequence shown here is derived from an EMBL/GenBank/DDBJ whole genome shotgun (WGS) entry which is preliminary data.</text>
</comment>
<evidence type="ECO:0008006" key="4">
    <source>
        <dbReference type="Google" id="ProtNLM"/>
    </source>
</evidence>
<accession>A0A8J2YW30</accession>
<dbReference type="AlphaFoldDB" id="A0A8J2YW30"/>
<dbReference type="Pfam" id="PF11306">
    <property type="entry name" value="DUF3108"/>
    <property type="match status" value="1"/>
</dbReference>
<evidence type="ECO:0000256" key="1">
    <source>
        <dbReference type="SAM" id="MobiDB-lite"/>
    </source>
</evidence>
<keyword evidence="3" id="KW-1185">Reference proteome</keyword>
<dbReference type="EMBL" id="BMJQ01000008">
    <property type="protein sequence ID" value="GGF23266.1"/>
    <property type="molecule type" value="Genomic_DNA"/>
</dbReference>
<name>A0A8J2YW30_9PROT</name>
<protein>
    <recommendedName>
        <fullName evidence="4">DUF3108 domain-containing protein</fullName>
    </recommendedName>
</protein>
<reference evidence="2" key="1">
    <citation type="journal article" date="2014" name="Int. J. Syst. Evol. Microbiol.">
        <title>Complete genome sequence of Corynebacterium casei LMG S-19264T (=DSM 44701T), isolated from a smear-ripened cheese.</title>
        <authorList>
            <consortium name="US DOE Joint Genome Institute (JGI-PGF)"/>
            <person name="Walter F."/>
            <person name="Albersmeier A."/>
            <person name="Kalinowski J."/>
            <person name="Ruckert C."/>
        </authorList>
    </citation>
    <scope>NUCLEOTIDE SEQUENCE</scope>
    <source>
        <strain evidence="2">CGMCC 1.15725</strain>
    </source>
</reference>
<evidence type="ECO:0000313" key="3">
    <source>
        <dbReference type="Proteomes" id="UP000646365"/>
    </source>
</evidence>
<reference evidence="2" key="2">
    <citation type="submission" date="2020-09" db="EMBL/GenBank/DDBJ databases">
        <authorList>
            <person name="Sun Q."/>
            <person name="Zhou Y."/>
        </authorList>
    </citation>
    <scope>NUCLEOTIDE SEQUENCE</scope>
    <source>
        <strain evidence="2">CGMCC 1.15725</strain>
    </source>
</reference>
<sequence length="315" mass="33746">MARSVAGWSVPNWSVPNWSVPNWSVPNWGATGWAGAGLLLAGFAGTPALASDAVPFDLAYDLSLGGLTVMSFELEVRTTGDRYAMDFSGRTRGMMSLFGHGSVASSSEGRLRPDGTPVPEVFISHSDGNEGERQSHIQYGSNGPTNWVAEPMPGSDGDEVTPVPPASIPGTRDILTALLDFAAALGRNEACTRDMHIFDGRRRFDLRTSDRGMEVVTPEGVGFYAGPAHHCHLDLDRIGGYPTDTSRYMSGNEAEFWLAPVLPGEPPVPVEIVFKGRLGMMHARLALARHGADLRGTPETAPQSAAVPQPHDDPR</sequence>
<dbReference type="InterPro" id="IPR021457">
    <property type="entry name" value="DUF3108"/>
</dbReference>